<dbReference type="InterPro" id="IPR011022">
    <property type="entry name" value="Arrestin_C-like"/>
</dbReference>
<dbReference type="AlphaFoldDB" id="A0A8H7BSR9"/>
<dbReference type="InterPro" id="IPR050357">
    <property type="entry name" value="Arrestin_domain-protein"/>
</dbReference>
<comment type="caution">
    <text evidence="3">The sequence shown here is derived from an EMBL/GenBank/DDBJ whole genome shotgun (WGS) entry which is preliminary data.</text>
</comment>
<evidence type="ECO:0000313" key="3">
    <source>
        <dbReference type="EMBL" id="KAF7731790.1"/>
    </source>
</evidence>
<evidence type="ECO:0000313" key="4">
    <source>
        <dbReference type="Proteomes" id="UP000605846"/>
    </source>
</evidence>
<dbReference type="OrthoDB" id="2372811at2759"/>
<evidence type="ECO:0000259" key="2">
    <source>
        <dbReference type="Pfam" id="PF02752"/>
    </source>
</evidence>
<protein>
    <recommendedName>
        <fullName evidence="2">Arrestin C-terminal-like domain-containing protein</fullName>
    </recommendedName>
</protein>
<keyword evidence="4" id="KW-1185">Reference proteome</keyword>
<dbReference type="GO" id="GO:0005737">
    <property type="term" value="C:cytoplasm"/>
    <property type="evidence" value="ECO:0007669"/>
    <property type="project" value="TreeGrafter"/>
</dbReference>
<proteinExistence type="predicted"/>
<reference evidence="3" key="1">
    <citation type="submission" date="2020-01" db="EMBL/GenBank/DDBJ databases">
        <title>Genome Sequencing of Three Apophysomyces-Like Fungal Strains Confirms a Novel Fungal Genus in the Mucoromycota with divergent Burkholderia-like Endosymbiotic Bacteria.</title>
        <authorList>
            <person name="Stajich J.E."/>
            <person name="Macias A.M."/>
            <person name="Carter-House D."/>
            <person name="Lovett B."/>
            <person name="Kasson L.R."/>
            <person name="Berry K."/>
            <person name="Grigoriev I."/>
            <person name="Chang Y."/>
            <person name="Spatafora J."/>
            <person name="Kasson M.T."/>
        </authorList>
    </citation>
    <scope>NUCLEOTIDE SEQUENCE</scope>
    <source>
        <strain evidence="3">NRRL A-21654</strain>
    </source>
</reference>
<feature type="domain" description="Arrestin C-terminal-like" evidence="2">
    <location>
        <begin position="357"/>
        <end position="477"/>
    </location>
</feature>
<dbReference type="InterPro" id="IPR014756">
    <property type="entry name" value="Ig_E-set"/>
</dbReference>
<accession>A0A8H7BSR9</accession>
<dbReference type="InterPro" id="IPR014752">
    <property type="entry name" value="Arrestin-like_C"/>
</dbReference>
<dbReference type="Gene3D" id="2.60.40.640">
    <property type="match status" value="2"/>
</dbReference>
<dbReference type="Proteomes" id="UP000605846">
    <property type="component" value="Unassembled WGS sequence"/>
</dbReference>
<organism evidence="3 4">
    <name type="scientific">Apophysomyces ossiformis</name>
    <dbReference type="NCBI Taxonomy" id="679940"/>
    <lineage>
        <taxon>Eukaryota</taxon>
        <taxon>Fungi</taxon>
        <taxon>Fungi incertae sedis</taxon>
        <taxon>Mucoromycota</taxon>
        <taxon>Mucoromycotina</taxon>
        <taxon>Mucoromycetes</taxon>
        <taxon>Mucorales</taxon>
        <taxon>Mucorineae</taxon>
        <taxon>Mucoraceae</taxon>
        <taxon>Apophysomyces</taxon>
    </lineage>
</organism>
<dbReference type="Pfam" id="PF02752">
    <property type="entry name" value="Arrestin_C"/>
    <property type="match status" value="1"/>
</dbReference>
<evidence type="ECO:0000256" key="1">
    <source>
        <dbReference type="SAM" id="MobiDB-lite"/>
    </source>
</evidence>
<feature type="region of interest" description="Disordered" evidence="1">
    <location>
        <begin position="130"/>
        <end position="161"/>
    </location>
</feature>
<feature type="region of interest" description="Disordered" evidence="1">
    <location>
        <begin position="1"/>
        <end position="20"/>
    </location>
</feature>
<gene>
    <name evidence="3" type="ORF">EC973_008305</name>
</gene>
<dbReference type="SUPFAM" id="SSF81296">
    <property type="entry name" value="E set domains"/>
    <property type="match status" value="1"/>
</dbReference>
<dbReference type="PANTHER" id="PTHR11188">
    <property type="entry name" value="ARRESTIN DOMAIN CONTAINING PROTEIN"/>
    <property type="match status" value="1"/>
</dbReference>
<dbReference type="EMBL" id="JABAYA010000007">
    <property type="protein sequence ID" value="KAF7731790.1"/>
    <property type="molecule type" value="Genomic_DNA"/>
</dbReference>
<dbReference type="PANTHER" id="PTHR11188:SF17">
    <property type="entry name" value="FI21816P1"/>
    <property type="match status" value="1"/>
</dbReference>
<sequence>MNTFSQHKYKRSNSTRELVPTDGPIIAPDLRISLDLPTCADRTPSYLPGQDVTGQLSIGVKDPVEVLYLRVALFGHCQVYERPGHPLIHGMFDYLENRQLLNTGFRITRRANDGSKRSNSNLDAMALTGEQHPQQRQLLKKQEQHAGSQSTRDSRTDKHKARLNANVERLIRDIANTELGEGAHVSDNSKFRAMLSNAGKDTPFLLPSNAHQINFSLRISNTRNLPGTLDHRHFPIQYRVVAVMLCKHIQTGIEMTSYTSIPFKLEPHVSISADLRFASPLQTIWTSCRVGNTSWWNNLWPISKCSWRAPISNCSEDARSINDRHQCIRIPWLGRLFYTRNSSWLRIMGGSDTVSGHLSSVARLPRQAFVHGQPIPLQVELVNNSLVSIVAVSIHVELVQKILMTSHLGEPVESTIVLETKPLFRQGRDEVFRSKKMQFDLCSVLSVPEKSTCTISSESTRDTIEILHELQVKVYILQTISKDEGATDNQLEESIHKPVAEAENEDLHSLVNHNQYKLDTLVHSPLSIVIGSID</sequence>
<dbReference type="GO" id="GO:0015031">
    <property type="term" value="P:protein transport"/>
    <property type="evidence" value="ECO:0007669"/>
    <property type="project" value="TreeGrafter"/>
</dbReference>
<name>A0A8H7BSR9_9FUNG</name>